<accession>A0A5B7HGA8</accession>
<feature type="region of interest" description="Disordered" evidence="1">
    <location>
        <begin position="1"/>
        <end position="46"/>
    </location>
</feature>
<name>A0A5B7HGA8_PORTR</name>
<sequence length="62" mass="6763">MRSTKESTVALQDKLRYSNPLRPLNHPSAAHSPPAARSATQGPYSETLASLTTTVFQGHRDD</sequence>
<evidence type="ECO:0000256" key="1">
    <source>
        <dbReference type="SAM" id="MobiDB-lite"/>
    </source>
</evidence>
<feature type="compositionally biased region" description="Low complexity" evidence="1">
    <location>
        <begin position="26"/>
        <end position="39"/>
    </location>
</feature>
<evidence type="ECO:0000313" key="2">
    <source>
        <dbReference type="EMBL" id="MPC67614.1"/>
    </source>
</evidence>
<organism evidence="2 3">
    <name type="scientific">Portunus trituberculatus</name>
    <name type="common">Swimming crab</name>
    <name type="synonym">Neptunus trituberculatus</name>
    <dbReference type="NCBI Taxonomy" id="210409"/>
    <lineage>
        <taxon>Eukaryota</taxon>
        <taxon>Metazoa</taxon>
        <taxon>Ecdysozoa</taxon>
        <taxon>Arthropoda</taxon>
        <taxon>Crustacea</taxon>
        <taxon>Multicrustacea</taxon>
        <taxon>Malacostraca</taxon>
        <taxon>Eumalacostraca</taxon>
        <taxon>Eucarida</taxon>
        <taxon>Decapoda</taxon>
        <taxon>Pleocyemata</taxon>
        <taxon>Brachyura</taxon>
        <taxon>Eubrachyura</taxon>
        <taxon>Portunoidea</taxon>
        <taxon>Portunidae</taxon>
        <taxon>Portuninae</taxon>
        <taxon>Portunus</taxon>
    </lineage>
</organism>
<comment type="caution">
    <text evidence="2">The sequence shown here is derived from an EMBL/GenBank/DDBJ whole genome shotgun (WGS) entry which is preliminary data.</text>
</comment>
<dbReference type="Proteomes" id="UP000324222">
    <property type="component" value="Unassembled WGS sequence"/>
</dbReference>
<dbReference type="AlphaFoldDB" id="A0A5B7HGA8"/>
<reference evidence="2 3" key="1">
    <citation type="submission" date="2019-05" db="EMBL/GenBank/DDBJ databases">
        <title>Another draft genome of Portunus trituberculatus and its Hox gene families provides insights of decapod evolution.</title>
        <authorList>
            <person name="Jeong J.-H."/>
            <person name="Song I."/>
            <person name="Kim S."/>
            <person name="Choi T."/>
            <person name="Kim D."/>
            <person name="Ryu S."/>
            <person name="Kim W."/>
        </authorList>
    </citation>
    <scope>NUCLEOTIDE SEQUENCE [LARGE SCALE GENOMIC DNA]</scope>
    <source>
        <tissue evidence="2">Muscle</tissue>
    </source>
</reference>
<evidence type="ECO:0000313" key="3">
    <source>
        <dbReference type="Proteomes" id="UP000324222"/>
    </source>
</evidence>
<protein>
    <submittedName>
        <fullName evidence="2">Uncharacterized protein</fullName>
    </submittedName>
</protein>
<gene>
    <name evidence="2" type="ORF">E2C01_061791</name>
</gene>
<dbReference type="EMBL" id="VSRR010026504">
    <property type="protein sequence ID" value="MPC67614.1"/>
    <property type="molecule type" value="Genomic_DNA"/>
</dbReference>
<feature type="compositionally biased region" description="Polar residues" evidence="1">
    <location>
        <begin position="1"/>
        <end position="10"/>
    </location>
</feature>
<keyword evidence="3" id="KW-1185">Reference proteome</keyword>
<proteinExistence type="predicted"/>